<keyword evidence="1" id="KW-0732">Signal</keyword>
<dbReference type="STRING" id="1578165.BKG68_07420"/>
<dbReference type="KEGG" id="msao:MYCSP_12400"/>
<dbReference type="Proteomes" id="UP000192434">
    <property type="component" value="Unassembled WGS sequence"/>
</dbReference>
<evidence type="ECO:0000256" key="1">
    <source>
        <dbReference type="SAM" id="SignalP"/>
    </source>
</evidence>
<reference evidence="2 3" key="1">
    <citation type="submission" date="2016-12" db="EMBL/GenBank/DDBJ databases">
        <title>The new phylogeny of genus Mycobacterium.</title>
        <authorList>
            <person name="Tortoli E."/>
            <person name="Trovato A."/>
            <person name="Cirillo D.M."/>
        </authorList>
    </citation>
    <scope>NUCLEOTIDE SEQUENCE [LARGE SCALE GENOMIC DNA]</scope>
    <source>
        <strain evidence="2 3">CCUG 66554</strain>
    </source>
</reference>
<gene>
    <name evidence="2" type="ORF">BST43_00240</name>
</gene>
<feature type="chain" id="PRO_5038708904" evidence="1">
    <location>
        <begin position="27"/>
        <end position="211"/>
    </location>
</feature>
<dbReference type="AlphaFoldDB" id="A0A1S4VRP9"/>
<dbReference type="OrthoDB" id="4761475at2"/>
<dbReference type="RefSeq" id="WP_083013168.1">
    <property type="nucleotide sequence ID" value="NZ_CP010271.1"/>
</dbReference>
<sequence>MRNRVYPLAIAMVTAGTIALPPAMTSADPNTPAPTPDSQTASRTAILPVFAQEGIRVRTGKPGEPLTIHLPSDAPLMPAQWGPDGEATYQSADTDIIVTPLVDGGEYFTIVKKNPADSLDYNLHLGLPAGTHWVRHGTTLLIESDGAGPDQPALLVGMFASPTVTTAKGTEIPLTVEIDPDGNTALSARSPELANTPVEVGFSYHPVDTVH</sequence>
<proteinExistence type="predicted"/>
<organism evidence="2 3">
    <name type="scientific">Mycobacteroides saopaulense</name>
    <dbReference type="NCBI Taxonomy" id="1578165"/>
    <lineage>
        <taxon>Bacteria</taxon>
        <taxon>Bacillati</taxon>
        <taxon>Actinomycetota</taxon>
        <taxon>Actinomycetes</taxon>
        <taxon>Mycobacteriales</taxon>
        <taxon>Mycobacteriaceae</taxon>
        <taxon>Mycobacteroides</taxon>
    </lineage>
</organism>
<dbReference type="EMBL" id="MVII01000001">
    <property type="protein sequence ID" value="ORB60721.1"/>
    <property type="molecule type" value="Genomic_DNA"/>
</dbReference>
<feature type="signal peptide" evidence="1">
    <location>
        <begin position="1"/>
        <end position="26"/>
    </location>
</feature>
<evidence type="ECO:0000313" key="2">
    <source>
        <dbReference type="EMBL" id="ORB60721.1"/>
    </source>
</evidence>
<name>A0A1S4VRP9_9MYCO</name>
<protein>
    <submittedName>
        <fullName evidence="2">Uncharacterized protein</fullName>
    </submittedName>
</protein>
<comment type="caution">
    <text evidence="2">The sequence shown here is derived from an EMBL/GenBank/DDBJ whole genome shotgun (WGS) entry which is preliminary data.</text>
</comment>
<accession>A0A1S4VRP9</accession>
<evidence type="ECO:0000313" key="3">
    <source>
        <dbReference type="Proteomes" id="UP000192434"/>
    </source>
</evidence>